<feature type="binding site" evidence="13">
    <location>
        <position position="266"/>
    </location>
    <ligand>
        <name>[3Fe-4S] cluster</name>
        <dbReference type="ChEBI" id="CHEBI:21137"/>
    </ligand>
</feature>
<proteinExistence type="inferred from homology"/>
<feature type="binding site" evidence="13">
    <location>
        <position position="212"/>
    </location>
    <ligand>
        <name>[4Fe-4S] cluster</name>
        <dbReference type="ChEBI" id="CHEBI:49883"/>
        <label>2</label>
    </ligand>
</feature>
<sequence length="290" mass="32082">MSKKRCQRELLQTAMEGIKNNSIKKTKLIWLEACGCSGNIISLLDANNPDAPYFLSNMVDITYNNSVMGAEGQRAFEKFLETLDTEFILVVEGAVTSRDNGLYNIIAEYNGKLISGAEAVSLAAGKAKYILSVGTCASYGGPSAAKPNPSQSKSVPDFLSDQKVKVIRIPGCPAHPQWVISTIAHLILYGLPELDIDGRPLFLYEATIHTYCSRRSFFDKKIFAKKLGDKECMYQLGCRGPITRSDCPLRKWNDRVNWPVEDNTPCIGCVNSGFPDSMEPFINFQSGEKQ</sequence>
<dbReference type="InterPro" id="IPR037024">
    <property type="entry name" value="NiFe_Hase_small_N_sf"/>
</dbReference>
<feature type="binding site" evidence="13">
    <location>
        <position position="238"/>
    </location>
    <ligand>
        <name>[4Fe-4S] cluster</name>
        <dbReference type="ChEBI" id="CHEBI:49883"/>
        <label>2</label>
    </ligand>
</feature>
<feature type="binding site" evidence="13">
    <location>
        <position position="232"/>
    </location>
    <ligand>
        <name>[4Fe-4S] cluster</name>
        <dbReference type="ChEBI" id="CHEBI:49883"/>
        <label>2</label>
    </ligand>
</feature>
<dbReference type="Proteomes" id="UP000286268">
    <property type="component" value="Chromosome"/>
</dbReference>
<comment type="cofactor">
    <cofactor evidence="2">
        <name>[4Fe-4S] cluster</name>
        <dbReference type="ChEBI" id="CHEBI:49883"/>
    </cofactor>
</comment>
<evidence type="ECO:0000313" key="17">
    <source>
        <dbReference type="Proteomes" id="UP000286268"/>
    </source>
</evidence>
<feature type="binding site" evidence="13">
    <location>
        <position position="247"/>
    </location>
    <ligand>
        <name>[3Fe-4S] cluster</name>
        <dbReference type="ChEBI" id="CHEBI:21137"/>
    </ligand>
</feature>
<evidence type="ECO:0000256" key="8">
    <source>
        <dbReference type="ARBA" id="ARBA00022729"/>
    </source>
</evidence>
<dbReference type="InterPro" id="IPR006137">
    <property type="entry name" value="NADH_UbQ_OxRdtase-like_20kDa"/>
</dbReference>
<dbReference type="GO" id="GO:0009375">
    <property type="term" value="C:ferredoxin hydrogenase complex"/>
    <property type="evidence" value="ECO:0007669"/>
    <property type="project" value="InterPro"/>
</dbReference>
<organism evidence="16 17">
    <name type="scientific">Clostridium manihotivorum</name>
    <dbReference type="NCBI Taxonomy" id="2320868"/>
    <lineage>
        <taxon>Bacteria</taxon>
        <taxon>Bacillati</taxon>
        <taxon>Bacillota</taxon>
        <taxon>Clostridia</taxon>
        <taxon>Eubacteriales</taxon>
        <taxon>Clostridiaceae</taxon>
        <taxon>Clostridium</taxon>
    </lineage>
</organism>
<protein>
    <submittedName>
        <fullName evidence="16">Ni/Fe hydrogenase</fullName>
    </submittedName>
</protein>
<name>A0A3R5QXA2_9CLOT</name>
<evidence type="ECO:0000256" key="10">
    <source>
        <dbReference type="ARBA" id="ARBA00023004"/>
    </source>
</evidence>
<keyword evidence="8" id="KW-0732">Signal</keyword>
<dbReference type="GO" id="GO:0009055">
    <property type="term" value="F:electron transfer activity"/>
    <property type="evidence" value="ECO:0007669"/>
    <property type="project" value="TreeGrafter"/>
</dbReference>
<evidence type="ECO:0000256" key="5">
    <source>
        <dbReference type="ARBA" id="ARBA00011771"/>
    </source>
</evidence>
<keyword evidence="9" id="KW-0560">Oxidoreductase</keyword>
<comment type="cofactor">
    <cofactor evidence="1">
        <name>[3Fe-4S] cluster</name>
        <dbReference type="ChEBI" id="CHEBI:21137"/>
    </cofactor>
</comment>
<feature type="domain" description="Cytochrome-c3 hydrogenase C-terminal" evidence="15">
    <location>
        <begin position="204"/>
        <end position="281"/>
    </location>
</feature>
<dbReference type="PRINTS" id="PR00614">
    <property type="entry name" value="NIHGNASESMLL"/>
</dbReference>
<dbReference type="PIRSF" id="PIRSF000310">
    <property type="entry name" value="NiFe_hyd_ssu"/>
    <property type="match status" value="1"/>
</dbReference>
<dbReference type="RefSeq" id="WP_128215178.1">
    <property type="nucleotide sequence ID" value="NZ_CP025746.1"/>
</dbReference>
<dbReference type="PANTHER" id="PTHR30013">
    <property type="entry name" value="NIFE / NIFESE HYDROGENASE SMALL SUBUNIT FAMILY MEMBER"/>
    <property type="match status" value="1"/>
</dbReference>
<dbReference type="GO" id="GO:0016020">
    <property type="term" value="C:membrane"/>
    <property type="evidence" value="ECO:0007669"/>
    <property type="project" value="TreeGrafter"/>
</dbReference>
<accession>A0A3R5QXA2</accession>
<dbReference type="PANTHER" id="PTHR30013:SF7">
    <property type="entry name" value="HYDROGENASE-2 SMALL CHAIN"/>
    <property type="match status" value="1"/>
</dbReference>
<evidence type="ECO:0000256" key="9">
    <source>
        <dbReference type="ARBA" id="ARBA00023002"/>
    </source>
</evidence>
<feature type="domain" description="NADH:ubiquinone oxidoreductase-like 20kDa subunit" evidence="14">
    <location>
        <begin position="36"/>
        <end position="186"/>
    </location>
</feature>
<dbReference type="EMBL" id="CP025746">
    <property type="protein sequence ID" value="QAA34465.1"/>
    <property type="molecule type" value="Genomic_DNA"/>
</dbReference>
<keyword evidence="17" id="KW-1185">Reference proteome</keyword>
<comment type="subcellular location">
    <subcellularLocation>
        <location evidence="3">Cell envelope</location>
    </subcellularLocation>
</comment>
<evidence type="ECO:0000259" key="15">
    <source>
        <dbReference type="Pfam" id="PF14720"/>
    </source>
</evidence>
<evidence type="ECO:0000259" key="14">
    <source>
        <dbReference type="Pfam" id="PF01058"/>
    </source>
</evidence>
<evidence type="ECO:0000256" key="3">
    <source>
        <dbReference type="ARBA" id="ARBA00004196"/>
    </source>
</evidence>
<feature type="binding site" evidence="13">
    <location>
        <position position="209"/>
    </location>
    <ligand>
        <name>[4Fe-4S] cluster</name>
        <dbReference type="ChEBI" id="CHEBI:49883"/>
        <label>2</label>
    </ligand>
</feature>
<dbReference type="SUPFAM" id="SSF56770">
    <property type="entry name" value="HydA/Nqo6-like"/>
    <property type="match status" value="1"/>
</dbReference>
<dbReference type="Gene3D" id="4.10.480.10">
    <property type="entry name" value="Cytochrome-c3 hydrogenase, C-terminal domain"/>
    <property type="match status" value="1"/>
</dbReference>
<dbReference type="GO" id="GO:0044569">
    <property type="term" value="C:[Ni-Fe] hydrogenase complex"/>
    <property type="evidence" value="ECO:0007669"/>
    <property type="project" value="TreeGrafter"/>
</dbReference>
<dbReference type="GO" id="GO:0030313">
    <property type="term" value="C:cell envelope"/>
    <property type="evidence" value="ECO:0007669"/>
    <property type="project" value="UniProtKB-SubCell"/>
</dbReference>
<feature type="binding site" evidence="13">
    <location>
        <position position="36"/>
    </location>
    <ligand>
        <name>[4Fe-4S] cluster</name>
        <dbReference type="ChEBI" id="CHEBI:49883"/>
        <label>1</label>
    </ligand>
</feature>
<dbReference type="GO" id="GO:0008901">
    <property type="term" value="F:ferredoxin hydrogenase activity"/>
    <property type="evidence" value="ECO:0007669"/>
    <property type="project" value="InterPro"/>
</dbReference>
<evidence type="ECO:0000256" key="7">
    <source>
        <dbReference type="ARBA" id="ARBA00022723"/>
    </source>
</evidence>
<dbReference type="GO" id="GO:0051539">
    <property type="term" value="F:4 iron, 4 sulfur cluster binding"/>
    <property type="evidence" value="ECO:0007669"/>
    <property type="project" value="UniProtKB-KW"/>
</dbReference>
<evidence type="ECO:0000256" key="2">
    <source>
        <dbReference type="ARBA" id="ARBA00001966"/>
    </source>
</evidence>
<evidence type="ECO:0000256" key="13">
    <source>
        <dbReference type="PIRSR" id="PIRSR000310-1"/>
    </source>
</evidence>
<evidence type="ECO:0000256" key="12">
    <source>
        <dbReference type="ARBA" id="ARBA00023291"/>
    </source>
</evidence>
<dbReference type="AlphaFoldDB" id="A0A3R5QXA2"/>
<evidence type="ECO:0000256" key="4">
    <source>
        <dbReference type="ARBA" id="ARBA00006605"/>
    </source>
</evidence>
<evidence type="ECO:0000256" key="11">
    <source>
        <dbReference type="ARBA" id="ARBA00023014"/>
    </source>
</evidence>
<keyword evidence="11 13" id="KW-0411">Iron-sulfur</keyword>
<reference evidence="16 17" key="1">
    <citation type="submission" date="2018-01" db="EMBL/GenBank/DDBJ databases">
        <title>Genome Sequencing and Assembly of Anaerobacter polyendosporus strain CT4.</title>
        <authorList>
            <person name="Tachaapaikoon C."/>
            <person name="Sutheeworapong S."/>
            <person name="Jenjaroenpun P."/>
            <person name="Wongsurawat T."/>
            <person name="Nookeaw I."/>
            <person name="Cheawchanlertfa P."/>
            <person name="Kosugi A."/>
            <person name="Cheevadhanarak S."/>
            <person name="Ratanakhanokchai K."/>
        </authorList>
    </citation>
    <scope>NUCLEOTIDE SEQUENCE [LARGE SCALE GENOMIC DNA]</scope>
    <source>
        <strain evidence="16 17">CT4</strain>
    </source>
</reference>
<dbReference type="InterPro" id="IPR001821">
    <property type="entry name" value="NiFe_hydrogenase_ssu"/>
</dbReference>
<keyword evidence="10 13" id="KW-0408">Iron</keyword>
<dbReference type="GO" id="GO:0046872">
    <property type="term" value="F:metal ion binding"/>
    <property type="evidence" value="ECO:0007669"/>
    <property type="project" value="UniProtKB-KW"/>
</dbReference>
<gene>
    <name evidence="16" type="ORF">C1I91_24055</name>
</gene>
<dbReference type="GO" id="GO:0009061">
    <property type="term" value="P:anaerobic respiration"/>
    <property type="evidence" value="ECO:0007669"/>
    <property type="project" value="TreeGrafter"/>
</dbReference>
<feature type="binding site" evidence="13">
    <location>
        <position position="136"/>
    </location>
    <ligand>
        <name>[4Fe-4S] cluster</name>
        <dbReference type="ChEBI" id="CHEBI:49883"/>
        <label>1</label>
    </ligand>
</feature>
<feature type="binding site" evidence="13">
    <location>
        <position position="172"/>
    </location>
    <ligand>
        <name>[4Fe-4S] cluster</name>
        <dbReference type="ChEBI" id="CHEBI:49883"/>
        <label>1</label>
    </ligand>
</feature>
<comment type="subunit">
    <text evidence="5">Heterodimer of a large and a small subunit.</text>
</comment>
<feature type="binding site" evidence="13">
    <location>
        <position position="269"/>
    </location>
    <ligand>
        <name>[3Fe-4S] cluster</name>
        <dbReference type="ChEBI" id="CHEBI:21137"/>
    </ligand>
</feature>
<dbReference type="OrthoDB" id="9766729at2"/>
<evidence type="ECO:0000313" key="16">
    <source>
        <dbReference type="EMBL" id="QAA34465.1"/>
    </source>
</evidence>
<dbReference type="NCBIfam" id="TIGR00391">
    <property type="entry name" value="hydA"/>
    <property type="match status" value="1"/>
</dbReference>
<keyword evidence="6 13" id="KW-0004">4Fe-4S</keyword>
<comment type="similarity">
    <text evidence="4">Belongs to the [NiFe]/[NiFeSe] hydrogenase small subunit family.</text>
</comment>
<evidence type="ECO:0000256" key="6">
    <source>
        <dbReference type="ARBA" id="ARBA00022485"/>
    </source>
</evidence>
<dbReference type="InterPro" id="IPR027394">
    <property type="entry name" value="Cytochrome-c3_hydrogenase_C"/>
</dbReference>
<dbReference type="GO" id="GO:0051538">
    <property type="term" value="F:3 iron, 4 sulfur cluster binding"/>
    <property type="evidence" value="ECO:0007669"/>
    <property type="project" value="UniProtKB-KW"/>
</dbReference>
<dbReference type="Pfam" id="PF14720">
    <property type="entry name" value="NiFe_hyd_SSU_C"/>
    <property type="match status" value="1"/>
</dbReference>
<dbReference type="KEGG" id="cmah:C1I91_24055"/>
<keyword evidence="12 13" id="KW-0003">3Fe-4S</keyword>
<dbReference type="Gene3D" id="3.40.50.700">
    <property type="entry name" value="NADH:ubiquinone oxidoreductase-like, 20kDa subunit"/>
    <property type="match status" value="1"/>
</dbReference>
<dbReference type="InterPro" id="IPR037148">
    <property type="entry name" value="NiFe-Hase_small_C_sf"/>
</dbReference>
<evidence type="ECO:0000256" key="1">
    <source>
        <dbReference type="ARBA" id="ARBA00001927"/>
    </source>
</evidence>
<keyword evidence="7 13" id="KW-0479">Metal-binding</keyword>
<dbReference type="Pfam" id="PF01058">
    <property type="entry name" value="Oxidored_q6"/>
    <property type="match status" value="1"/>
</dbReference>